<dbReference type="GO" id="GO:0005576">
    <property type="term" value="C:extracellular region"/>
    <property type="evidence" value="ECO:0007669"/>
    <property type="project" value="UniProtKB-SubCell"/>
</dbReference>
<evidence type="ECO:0000256" key="3">
    <source>
        <dbReference type="ARBA" id="ARBA00022525"/>
    </source>
</evidence>
<dbReference type="VEuPathDB" id="FungiDB:PPTG_01771"/>
<organism evidence="6">
    <name type="scientific">Phytophthora nicotianae</name>
    <name type="common">Potato buckeye rot agent</name>
    <name type="synonym">Phytophthora parasitica</name>
    <dbReference type="NCBI Taxonomy" id="4792"/>
    <lineage>
        <taxon>Eukaryota</taxon>
        <taxon>Sar</taxon>
        <taxon>Stramenopiles</taxon>
        <taxon>Oomycota</taxon>
        <taxon>Peronosporomycetes</taxon>
        <taxon>Peronosporales</taxon>
        <taxon>Peronosporaceae</taxon>
        <taxon>Phytophthora</taxon>
    </lineage>
</organism>
<evidence type="ECO:0000256" key="1">
    <source>
        <dbReference type="ARBA" id="ARBA00004340"/>
    </source>
</evidence>
<dbReference type="Proteomes" id="UP000054532">
    <property type="component" value="Unassembled WGS sequence"/>
</dbReference>
<evidence type="ECO:0000256" key="2">
    <source>
        <dbReference type="ARBA" id="ARBA00004613"/>
    </source>
</evidence>
<evidence type="ECO:0000256" key="4">
    <source>
        <dbReference type="SAM" id="MobiDB-lite"/>
    </source>
</evidence>
<dbReference type="VEuPathDB" id="FungiDB:PPTG_01772"/>
<accession>W2NAA6</accession>
<reference evidence="6" key="1">
    <citation type="submission" date="2013-11" db="EMBL/GenBank/DDBJ databases">
        <title>The Genome Sequence of Phytophthora parasitica IAC_01/95.</title>
        <authorList>
            <consortium name="The Broad Institute Genomics Platform"/>
            <person name="Russ C."/>
            <person name="Tyler B."/>
            <person name="Panabieres F."/>
            <person name="Shan W."/>
            <person name="Tripathy S."/>
            <person name="Grunwald N."/>
            <person name="Machado M."/>
            <person name="Johnson C.S."/>
            <person name="Arredondo F."/>
            <person name="Hong C."/>
            <person name="Coffey M."/>
            <person name="Young S.K."/>
            <person name="Zeng Q."/>
            <person name="Gargeya S."/>
            <person name="Fitzgerald M."/>
            <person name="Abouelleil A."/>
            <person name="Alvarado L."/>
            <person name="Chapman S.B."/>
            <person name="Gainer-Dewar J."/>
            <person name="Goldberg J."/>
            <person name="Griggs A."/>
            <person name="Gujja S."/>
            <person name="Hansen M."/>
            <person name="Howarth C."/>
            <person name="Imamovic A."/>
            <person name="Ireland A."/>
            <person name="Larimer J."/>
            <person name="McCowan C."/>
            <person name="Murphy C."/>
            <person name="Pearson M."/>
            <person name="Poon T.W."/>
            <person name="Priest M."/>
            <person name="Roberts A."/>
            <person name="Saif S."/>
            <person name="Shea T."/>
            <person name="Sykes S."/>
            <person name="Wortman J."/>
            <person name="Nusbaum C."/>
            <person name="Birren B."/>
        </authorList>
    </citation>
    <scope>NUCLEOTIDE SEQUENCE [LARGE SCALE GENOMIC DNA]</scope>
    <source>
        <strain evidence="6">IAC_01/95</strain>
    </source>
</reference>
<dbReference type="Pfam" id="PF20147">
    <property type="entry name" value="Crinkler"/>
    <property type="match status" value="1"/>
</dbReference>
<dbReference type="AlphaFoldDB" id="W2NAA6"/>
<feature type="domain" description="Crinkler effector protein N-terminal" evidence="5">
    <location>
        <begin position="38"/>
        <end position="151"/>
    </location>
</feature>
<proteinExistence type="predicted"/>
<gene>
    <name evidence="6" type="ORF">L914_09977</name>
</gene>
<protein>
    <recommendedName>
        <fullName evidence="5">Crinkler effector protein N-terminal domain-containing protein</fullName>
    </recommendedName>
</protein>
<dbReference type="EMBL" id="KI693227">
    <property type="protein sequence ID" value="ETM44818.1"/>
    <property type="molecule type" value="Genomic_DNA"/>
</dbReference>
<sequence>MIFKKKVRSSTPGMPKVNGRETPRRNIINSPHCFMTGLKLSCAVVGGGGNVFLVQVDATNLDDKPLVYGLKNVIKANNPVTIRYDAKELLLFLAKKDGMWLDEAGAAAVELDALEYSQAFELMDPPLRLNNARYFGANFKPSEGEIHVLVVVPKATEELVLPAFEYEDNQREQQSDGAVVSGDGIERQTRKLSAPLQISDLTLERGVPFTFKTPRKATVEAFADLLERKSITCDDDLLWNGYIKNTLDGENPGMRFVLFSSCGNLDFYRIIPPENTFGLDSKPGLHLTRVELDEMVHSSCVAIVCDPVWIMCLQHIGIARSMLTFLSLKFRSMRVGMISAGDMEMELRSPGLLEYSGASYRGIATPDALERVKQAHDLSAESYRKIYEAINVVASGKVVHSHDWPTSQNTVELLTKYGFLYEDQTKQLQFPSNVHLKIWLQSTRTHPMGYHCMASDIWSGTVLLHA</sequence>
<name>W2NAA6_PHYNI</name>
<dbReference type="GO" id="GO:0043657">
    <property type="term" value="C:host cell"/>
    <property type="evidence" value="ECO:0007669"/>
    <property type="project" value="UniProtKB-SubCell"/>
</dbReference>
<dbReference type="InterPro" id="IPR045379">
    <property type="entry name" value="Crinkler_N"/>
</dbReference>
<evidence type="ECO:0000259" key="5">
    <source>
        <dbReference type="Pfam" id="PF20147"/>
    </source>
</evidence>
<feature type="region of interest" description="Disordered" evidence="4">
    <location>
        <begin position="1"/>
        <end position="22"/>
    </location>
</feature>
<evidence type="ECO:0000313" key="6">
    <source>
        <dbReference type="EMBL" id="ETM44818.1"/>
    </source>
</evidence>
<comment type="subcellular location">
    <subcellularLocation>
        <location evidence="1">Host cell</location>
    </subcellularLocation>
    <subcellularLocation>
        <location evidence="2">Secreted</location>
    </subcellularLocation>
</comment>
<keyword evidence="3" id="KW-0964">Secreted</keyword>